<reference evidence="1 2" key="2">
    <citation type="journal article" date="2022" name="Mol. Ecol. Resour.">
        <title>The genomes of chicory, endive, great burdock and yacon provide insights into Asteraceae paleo-polyploidization history and plant inulin production.</title>
        <authorList>
            <person name="Fan W."/>
            <person name="Wang S."/>
            <person name="Wang H."/>
            <person name="Wang A."/>
            <person name="Jiang F."/>
            <person name="Liu H."/>
            <person name="Zhao H."/>
            <person name="Xu D."/>
            <person name="Zhang Y."/>
        </authorList>
    </citation>
    <scope>NUCLEOTIDE SEQUENCE [LARGE SCALE GENOMIC DNA]</scope>
    <source>
        <strain evidence="2">cv. Punajuju</strain>
        <tissue evidence="1">Leaves</tissue>
    </source>
</reference>
<dbReference type="Proteomes" id="UP001055811">
    <property type="component" value="Linkage Group LG06"/>
</dbReference>
<organism evidence="1 2">
    <name type="scientific">Cichorium intybus</name>
    <name type="common">Chicory</name>
    <dbReference type="NCBI Taxonomy" id="13427"/>
    <lineage>
        <taxon>Eukaryota</taxon>
        <taxon>Viridiplantae</taxon>
        <taxon>Streptophyta</taxon>
        <taxon>Embryophyta</taxon>
        <taxon>Tracheophyta</taxon>
        <taxon>Spermatophyta</taxon>
        <taxon>Magnoliopsida</taxon>
        <taxon>eudicotyledons</taxon>
        <taxon>Gunneridae</taxon>
        <taxon>Pentapetalae</taxon>
        <taxon>asterids</taxon>
        <taxon>campanulids</taxon>
        <taxon>Asterales</taxon>
        <taxon>Asteraceae</taxon>
        <taxon>Cichorioideae</taxon>
        <taxon>Cichorieae</taxon>
        <taxon>Cichoriinae</taxon>
        <taxon>Cichorium</taxon>
    </lineage>
</organism>
<dbReference type="EMBL" id="CM042014">
    <property type="protein sequence ID" value="KAI3723036.1"/>
    <property type="molecule type" value="Genomic_DNA"/>
</dbReference>
<comment type="caution">
    <text evidence="1">The sequence shown here is derived from an EMBL/GenBank/DDBJ whole genome shotgun (WGS) entry which is preliminary data.</text>
</comment>
<sequence>MLICIPFLVTRSSLDPGAIFLCMTMRIFRRDHLHRAPPLQIQFLRLISSISATTVTPWYTAPPSSPNHQDIDPLLTALSQAITNTSNPLETSVRKLLPSLKPYHIIDLININPHSLDPQVLLSFFKWLSTQPPFRHTIQSYFAMIKFLSAHQMFPEAESLLRFVVSRKGKHSAGSVFQAFIETKGTQHNDFVFDALLNCYVDNEFISDAIQCFRLAKVQNFRILLQSCRRVLDYLMKSNSNSTAWGFYLEVLGCGYPPDIYTFNNLMHKFSKEGMINDAKMVFDEIPKWGLRPSLVSFNTLLNGYCKSGKLDEGFRIKKVIEESTLAPDVFTYSVLINALCKESKLVTAYQLFDEMSRRGLHPNDVIFTTLINGLCRNGKTNLAMQMYSKMVVRGIKADLITFNTLINGLCKSGKINEARNLIDEITRVGLTPDKITYTCLLDGCFKEGDLQLALVVKEKMVKEGIELDNVTFTALISGLCREGLVVNAEKLLREMTKLGLKPNDATYTMVIDGFCKKGDVKMGFQLLKEMRRDGIVPGIITYNVLMNGLCKLGQMKNANKLLKSMLDLGVFPDDITYNILLEGHCKYGDVEVLEKLRSEKGVIYDYASYISLVEGSIKTSKHHQKR</sequence>
<evidence type="ECO:0000313" key="1">
    <source>
        <dbReference type="EMBL" id="KAI3723036.1"/>
    </source>
</evidence>
<name>A0ACB9BLY0_CICIN</name>
<keyword evidence="2" id="KW-1185">Reference proteome</keyword>
<accession>A0ACB9BLY0</accession>
<protein>
    <submittedName>
        <fullName evidence="1">Uncharacterized protein</fullName>
    </submittedName>
</protein>
<proteinExistence type="predicted"/>
<reference evidence="2" key="1">
    <citation type="journal article" date="2022" name="Mol. Ecol. Resour.">
        <title>The genomes of chicory, endive, great burdock and yacon provide insights into Asteraceae palaeo-polyploidization history and plant inulin production.</title>
        <authorList>
            <person name="Fan W."/>
            <person name="Wang S."/>
            <person name="Wang H."/>
            <person name="Wang A."/>
            <person name="Jiang F."/>
            <person name="Liu H."/>
            <person name="Zhao H."/>
            <person name="Xu D."/>
            <person name="Zhang Y."/>
        </authorList>
    </citation>
    <scope>NUCLEOTIDE SEQUENCE [LARGE SCALE GENOMIC DNA]</scope>
    <source>
        <strain evidence="2">cv. Punajuju</strain>
    </source>
</reference>
<evidence type="ECO:0000313" key="2">
    <source>
        <dbReference type="Proteomes" id="UP001055811"/>
    </source>
</evidence>
<gene>
    <name evidence="1" type="ORF">L2E82_34335</name>
</gene>